<organism evidence="9 10">
    <name type="scientific">Fulvimarina manganoxydans</name>
    <dbReference type="NCBI Taxonomy" id="937218"/>
    <lineage>
        <taxon>Bacteria</taxon>
        <taxon>Pseudomonadati</taxon>
        <taxon>Pseudomonadota</taxon>
        <taxon>Alphaproteobacteria</taxon>
        <taxon>Hyphomicrobiales</taxon>
        <taxon>Aurantimonadaceae</taxon>
        <taxon>Fulvimarina</taxon>
    </lineage>
</organism>
<dbReference type="RefSeq" id="WP_170923318.1">
    <property type="nucleotide sequence ID" value="NZ_FWXR01000014.1"/>
</dbReference>
<evidence type="ECO:0000256" key="1">
    <source>
        <dbReference type="ARBA" id="ARBA00000085"/>
    </source>
</evidence>
<keyword evidence="4" id="KW-0808">Transferase</keyword>
<dbReference type="PANTHER" id="PTHR43711:SF26">
    <property type="entry name" value="SENSOR HISTIDINE KINASE RCSC"/>
    <property type="match status" value="1"/>
</dbReference>
<feature type="transmembrane region" description="Helical" evidence="7">
    <location>
        <begin position="136"/>
        <end position="154"/>
    </location>
</feature>
<dbReference type="Gene3D" id="3.30.565.10">
    <property type="entry name" value="Histidine kinase-like ATPase, C-terminal domain"/>
    <property type="match status" value="1"/>
</dbReference>
<dbReference type="EC" id="2.7.13.3" evidence="2"/>
<keyword evidence="7" id="KW-1133">Transmembrane helix</keyword>
<keyword evidence="6" id="KW-0902">Two-component regulatory system</keyword>
<dbReference type="SMART" id="SM00387">
    <property type="entry name" value="HATPase_c"/>
    <property type="match status" value="1"/>
</dbReference>
<dbReference type="InterPro" id="IPR004358">
    <property type="entry name" value="Sig_transdc_His_kin-like_C"/>
</dbReference>
<dbReference type="Gene3D" id="1.10.287.130">
    <property type="match status" value="1"/>
</dbReference>
<dbReference type="PROSITE" id="PS50109">
    <property type="entry name" value="HIS_KIN"/>
    <property type="match status" value="1"/>
</dbReference>
<proteinExistence type="predicted"/>
<comment type="catalytic activity">
    <reaction evidence="1">
        <text>ATP + protein L-histidine = ADP + protein N-phospho-L-histidine.</text>
        <dbReference type="EC" id="2.7.13.3"/>
    </reaction>
</comment>
<dbReference type="InterPro" id="IPR003594">
    <property type="entry name" value="HATPase_dom"/>
</dbReference>
<dbReference type="Pfam" id="PF00512">
    <property type="entry name" value="HisKA"/>
    <property type="match status" value="1"/>
</dbReference>
<keyword evidence="7" id="KW-0812">Transmembrane</keyword>
<dbReference type="Pfam" id="PF02518">
    <property type="entry name" value="HATPase_c"/>
    <property type="match status" value="1"/>
</dbReference>
<keyword evidence="3" id="KW-0597">Phosphoprotein</keyword>
<keyword evidence="5 9" id="KW-0418">Kinase</keyword>
<dbReference type="InterPro" id="IPR050736">
    <property type="entry name" value="Sensor_HK_Regulatory"/>
</dbReference>
<dbReference type="InterPro" id="IPR005467">
    <property type="entry name" value="His_kinase_dom"/>
</dbReference>
<gene>
    <name evidence="9" type="ORF">SAMN06297251_11461</name>
</gene>
<dbReference type="EMBL" id="FWXR01000014">
    <property type="protein sequence ID" value="SMC95592.1"/>
    <property type="molecule type" value="Genomic_DNA"/>
</dbReference>
<evidence type="ECO:0000313" key="9">
    <source>
        <dbReference type="EMBL" id="SMC95592.1"/>
    </source>
</evidence>
<evidence type="ECO:0000256" key="5">
    <source>
        <dbReference type="ARBA" id="ARBA00022777"/>
    </source>
</evidence>
<evidence type="ECO:0000256" key="7">
    <source>
        <dbReference type="SAM" id="Phobius"/>
    </source>
</evidence>
<feature type="transmembrane region" description="Helical" evidence="7">
    <location>
        <begin position="29"/>
        <end position="53"/>
    </location>
</feature>
<dbReference type="InterPro" id="IPR003661">
    <property type="entry name" value="HisK_dim/P_dom"/>
</dbReference>
<evidence type="ECO:0000256" key="2">
    <source>
        <dbReference type="ARBA" id="ARBA00012438"/>
    </source>
</evidence>
<dbReference type="CDD" id="cd00082">
    <property type="entry name" value="HisKA"/>
    <property type="match status" value="1"/>
</dbReference>
<feature type="transmembrane region" description="Helical" evidence="7">
    <location>
        <begin position="170"/>
        <end position="190"/>
    </location>
</feature>
<dbReference type="PRINTS" id="PR00344">
    <property type="entry name" value="BCTRLSENSOR"/>
</dbReference>
<dbReference type="GO" id="GO:0000155">
    <property type="term" value="F:phosphorelay sensor kinase activity"/>
    <property type="evidence" value="ECO:0007669"/>
    <property type="project" value="InterPro"/>
</dbReference>
<dbReference type="SUPFAM" id="SSF47384">
    <property type="entry name" value="Homodimeric domain of signal transducing histidine kinase"/>
    <property type="match status" value="1"/>
</dbReference>
<dbReference type="SMART" id="SM00388">
    <property type="entry name" value="HisKA"/>
    <property type="match status" value="1"/>
</dbReference>
<feature type="domain" description="Histidine kinase" evidence="8">
    <location>
        <begin position="234"/>
        <end position="456"/>
    </location>
</feature>
<feature type="transmembrane region" description="Helical" evidence="7">
    <location>
        <begin position="59"/>
        <end position="78"/>
    </location>
</feature>
<name>A0A1W2DEM5_9HYPH</name>
<protein>
    <recommendedName>
        <fullName evidence="2">histidine kinase</fullName>
        <ecNumber evidence="2">2.7.13.3</ecNumber>
    </recommendedName>
</protein>
<dbReference type="AlphaFoldDB" id="A0A1W2DEM5"/>
<evidence type="ECO:0000313" key="10">
    <source>
        <dbReference type="Proteomes" id="UP000192656"/>
    </source>
</evidence>
<keyword evidence="10" id="KW-1185">Reference proteome</keyword>
<feature type="transmembrane region" description="Helical" evidence="7">
    <location>
        <begin position="87"/>
        <end position="107"/>
    </location>
</feature>
<accession>A0A1W2DEM5</accession>
<dbReference type="InterPro" id="IPR036890">
    <property type="entry name" value="HATPase_C_sf"/>
</dbReference>
<dbReference type="PANTHER" id="PTHR43711">
    <property type="entry name" value="TWO-COMPONENT HISTIDINE KINASE"/>
    <property type="match status" value="1"/>
</dbReference>
<dbReference type="SUPFAM" id="SSF55874">
    <property type="entry name" value="ATPase domain of HSP90 chaperone/DNA topoisomerase II/histidine kinase"/>
    <property type="match status" value="1"/>
</dbReference>
<dbReference type="Proteomes" id="UP000192656">
    <property type="component" value="Unassembled WGS sequence"/>
</dbReference>
<evidence type="ECO:0000259" key="8">
    <source>
        <dbReference type="PROSITE" id="PS50109"/>
    </source>
</evidence>
<dbReference type="InterPro" id="IPR036097">
    <property type="entry name" value="HisK_dim/P_sf"/>
</dbReference>
<keyword evidence="7" id="KW-0472">Membrane</keyword>
<evidence type="ECO:0000256" key="6">
    <source>
        <dbReference type="ARBA" id="ARBA00023012"/>
    </source>
</evidence>
<reference evidence="9 10" key="1">
    <citation type="submission" date="2017-04" db="EMBL/GenBank/DDBJ databases">
        <authorList>
            <person name="Afonso C.L."/>
            <person name="Miller P.J."/>
            <person name="Scott M.A."/>
            <person name="Spackman E."/>
            <person name="Goraichik I."/>
            <person name="Dimitrov K.M."/>
            <person name="Suarez D.L."/>
            <person name="Swayne D.E."/>
        </authorList>
    </citation>
    <scope>NUCLEOTIDE SEQUENCE [LARGE SCALE GENOMIC DNA]</scope>
    <source>
        <strain evidence="9 10">CGMCC 1.10972</strain>
    </source>
</reference>
<evidence type="ECO:0000256" key="3">
    <source>
        <dbReference type="ARBA" id="ARBA00022553"/>
    </source>
</evidence>
<evidence type="ECO:0000256" key="4">
    <source>
        <dbReference type="ARBA" id="ARBA00022679"/>
    </source>
</evidence>
<dbReference type="STRING" id="937218.SAMN06297251_11461"/>
<sequence>MRFAEHLLRFIEYFVPDYMRNDREASDQARMFLISHSVGPIIGNSVPLALYLADPTPDYAIAVLCLAITSFWGFPFLLKAGLGYKPLVLVSVTILNFCIFWSCWFNGGIASPTLSWVLVIPLLSFFYIGGDASLRVPLLAIFAAFGFGFFVLYLKFQPNPNDIPAMSSKVLAFVSNIAALLYVALMAIYYSRVFDRSLELEREVRRRQVLSRELRSAVSQSNEANQAKSQFLARMSHELRTPLNAVIGYSEVLREDMEADGRTHMLPDVIRIHDAGRYLLRLINSILDISKIEAGRMQFDVKQHDVFDIVSSVANDLRGAIETNGNRLDINFEAQERLIETDRFKLVGVLRELLVNAGDHTRNGEVRVTISRETHQDRPFYRIAVADTGAGIAPSERVGLFELHGDSRDAAGSQYGGTGMSLIVSRMLIRAMGGTIEVESDLGKGSTFSVLVPVKWSKATPDRDKDLFALTTTSVERSDLGQSAAAIA</sequence>